<dbReference type="Proteomes" id="UP001595885">
    <property type="component" value="Unassembled WGS sequence"/>
</dbReference>
<name>A0ABV9P4T9_9FLAO</name>
<dbReference type="InterPro" id="IPR029031">
    <property type="entry name" value="Gingipain_N_sf"/>
</dbReference>
<dbReference type="EMBL" id="JBHSGW010000004">
    <property type="protein sequence ID" value="MFC4739410.1"/>
    <property type="molecule type" value="Genomic_DNA"/>
</dbReference>
<dbReference type="InterPro" id="IPR029030">
    <property type="entry name" value="Caspase-like_dom_sf"/>
</dbReference>
<feature type="domain" description="Gingipain" evidence="2">
    <location>
        <begin position="522"/>
        <end position="902"/>
    </location>
</feature>
<dbReference type="CDD" id="cd02258">
    <property type="entry name" value="Peptidase_C25_N"/>
    <property type="match status" value="1"/>
</dbReference>
<evidence type="ECO:0000313" key="3">
    <source>
        <dbReference type="EMBL" id="MFC4739410.1"/>
    </source>
</evidence>
<organism evidence="3 4">
    <name type="scientific">Flavobacterium ponti</name>
    <dbReference type="NCBI Taxonomy" id="665133"/>
    <lineage>
        <taxon>Bacteria</taxon>
        <taxon>Pseudomonadati</taxon>
        <taxon>Bacteroidota</taxon>
        <taxon>Flavobacteriia</taxon>
        <taxon>Flavobacteriales</taxon>
        <taxon>Flavobacteriaceae</taxon>
        <taxon>Flavobacterium</taxon>
    </lineage>
</organism>
<dbReference type="RefSeq" id="WP_379738832.1">
    <property type="nucleotide sequence ID" value="NZ_JBHSGW010000004.1"/>
</dbReference>
<evidence type="ECO:0000256" key="1">
    <source>
        <dbReference type="ARBA" id="ARBA00022729"/>
    </source>
</evidence>
<sequence length="1273" mass="143697">MFSITIFAQNKVAIKIEWKRSDYSILDKQFVFPSFQEKYYDADVAIKKLYFKSNFASSTISVVNLIDFKTEVINEKDLFDLDKNKLENKINFQSGYSKARDEYYISYSFNPIFIENGIIKRVISFEYEIVNSQRGIANNNFTQNIQNSVLASGDWYRFYVEKSGVYKITKGFLESLGFNTNVDPRNIRIYGNGGRMVPLLNSTPYPIDLEENAIQFIGEEDGNFSNQDYILFYAEGTDTWSAENRTHLNLYEDKSYYYVTSSLGTGKRIQESAQPTGTPLVNFTVFDDYKFYEKDLFNPGKIGRKWLGDQFGVENEKTFEFTIPNIVTSSPVKFYANLASSSFGNTSFQVTANQQNLGTVNIVSLPDFTFAVENFLETTFNASNQNIAVKLTYNNGGVPASRGYVDYIILQAKRNLTGYGNQFIFRNLEEETNIGVGQYTITNASSISQVWDVTDIYNTKKYSNNQGTFSYKVNLGQAKKYVAVDVNDYFNPLKESNSKVVNQNIKGTIFNSVQGNFEDIDYLIITPSFLYSQAEKLANFHRNYSGLKVRTVKLEDIYQEFSSGKQDVAAIRNLVKYVYDNASTPNKKVKYVNLFGDASFDFKDRIPNNTNIVPVFHGLNTNATMSNNSSNYSVLNSFMSDDFFGLMDDNEGQMLPINPDGIDIAVGRMVVSSSQQAEDVVNKVIHYYDEKSYGRWRNSYVILTDDADSVSDSGLQFGLNDMIDNLNNNYPFINAKKIHTDAYVQEVSAGGNRYPKAKQDFVDAIQLGALVVNYYGHGGEYGFAQERLYEINEAINLSNYNNLPLFITMTCDFSRFDNPYLQTGGEFTFWNPEGGAINLVTTTRLIFVPVASTMNDNFNFFLYPDANNNQVSIGEALRKAKNMNTSDNRRVVFNIGDPALMLAIPKPKVVLTKINGVDVSQPTDVLNALSYVTLSGEVRNLNDNLLTTYNGDLAVQIFDKTIQRQTLGNDGVKDSSGNLIVMNFTTLGETIFRGNASVVNGKFEFGFVVPKDIKIAEGNGKVSFYAKSTNPTLQDQTGHDFSVKIGGINLNAPEDTTPPTVRLYMNDESFVYGGITNDSPIFLAFLEDEHGINTASGIGHDIVAILDGDEINPYVLNDYYETELDNYQKGKVRFPFRDLEPGLHTITFKAWDVYNNLITAEIQFLVVGDDGITLSNVLNYPNPFVNYTEFWFNHNRPFEMLDVQVQIFTITGKVVKTINQSVLTEGFLSREIKWDGRDDFGDKIGKGVYVYKLTVVSTIDGKKSEKHEKLVIL</sequence>
<accession>A0ABV9P4T9</accession>
<dbReference type="NCBIfam" id="NF033707">
    <property type="entry name" value="T9SS_sortase"/>
    <property type="match status" value="1"/>
</dbReference>
<dbReference type="Gene3D" id="3.40.50.1460">
    <property type="match status" value="1"/>
</dbReference>
<dbReference type="InterPro" id="IPR001769">
    <property type="entry name" value="Gingipain"/>
</dbReference>
<evidence type="ECO:0000259" key="2">
    <source>
        <dbReference type="Pfam" id="PF01364"/>
    </source>
</evidence>
<dbReference type="Pfam" id="PF01364">
    <property type="entry name" value="Peptidase_C25"/>
    <property type="match status" value="1"/>
</dbReference>
<keyword evidence="4" id="KW-1185">Reference proteome</keyword>
<dbReference type="SUPFAM" id="SSF52129">
    <property type="entry name" value="Caspase-like"/>
    <property type="match status" value="1"/>
</dbReference>
<dbReference type="Gene3D" id="2.60.40.4070">
    <property type="match status" value="1"/>
</dbReference>
<proteinExistence type="predicted"/>
<comment type="caution">
    <text evidence="3">The sequence shown here is derived from an EMBL/GenBank/DDBJ whole genome shotgun (WGS) entry which is preliminary data.</text>
</comment>
<evidence type="ECO:0000313" key="4">
    <source>
        <dbReference type="Proteomes" id="UP001595885"/>
    </source>
</evidence>
<protein>
    <submittedName>
        <fullName evidence="3">Type IX secretion system sortase PorU</fullName>
    </submittedName>
</protein>
<reference evidence="4" key="1">
    <citation type="journal article" date="2019" name="Int. J. Syst. Evol. Microbiol.">
        <title>The Global Catalogue of Microorganisms (GCM) 10K type strain sequencing project: providing services to taxonomists for standard genome sequencing and annotation.</title>
        <authorList>
            <consortium name="The Broad Institute Genomics Platform"/>
            <consortium name="The Broad Institute Genome Sequencing Center for Infectious Disease"/>
            <person name="Wu L."/>
            <person name="Ma J."/>
        </authorList>
    </citation>
    <scope>NUCLEOTIDE SEQUENCE [LARGE SCALE GENOMIC DNA]</scope>
    <source>
        <strain evidence="4">CCUG 50349</strain>
    </source>
</reference>
<keyword evidence="1" id="KW-0732">Signal</keyword>
<gene>
    <name evidence="3" type="primary">porU</name>
    <name evidence="3" type="ORF">ACFO3U_05340</name>
</gene>
<dbReference type="Gene3D" id="3.40.50.10390">
    <property type="entry name" value="Gingipain r, domain 1"/>
    <property type="match status" value="1"/>
</dbReference>